<dbReference type="RefSeq" id="WP_191249884.1">
    <property type="nucleotide sequence ID" value="NZ_BNCI01000001.1"/>
</dbReference>
<comment type="catalytic activity">
    <reaction evidence="7 8">
        <text>CMP + ATP = CDP + ADP</text>
        <dbReference type="Rhea" id="RHEA:11600"/>
        <dbReference type="ChEBI" id="CHEBI:30616"/>
        <dbReference type="ChEBI" id="CHEBI:58069"/>
        <dbReference type="ChEBI" id="CHEBI:60377"/>
        <dbReference type="ChEBI" id="CHEBI:456216"/>
        <dbReference type="EC" id="2.7.4.25"/>
    </reaction>
</comment>
<evidence type="ECO:0000256" key="4">
    <source>
        <dbReference type="ARBA" id="ARBA00022777"/>
    </source>
</evidence>
<evidence type="ECO:0000256" key="5">
    <source>
        <dbReference type="ARBA" id="ARBA00022840"/>
    </source>
</evidence>
<dbReference type="EC" id="2.7.4.25" evidence="8"/>
<comment type="catalytic activity">
    <reaction evidence="6 8">
        <text>dCMP + ATP = dCDP + ADP</text>
        <dbReference type="Rhea" id="RHEA:25094"/>
        <dbReference type="ChEBI" id="CHEBI:30616"/>
        <dbReference type="ChEBI" id="CHEBI:57566"/>
        <dbReference type="ChEBI" id="CHEBI:58593"/>
        <dbReference type="ChEBI" id="CHEBI:456216"/>
        <dbReference type="EC" id="2.7.4.25"/>
    </reaction>
</comment>
<evidence type="ECO:0000313" key="10">
    <source>
        <dbReference type="EMBL" id="GHF13244.1"/>
    </source>
</evidence>
<evidence type="ECO:0000256" key="1">
    <source>
        <dbReference type="ARBA" id="ARBA00009427"/>
    </source>
</evidence>
<comment type="caution">
    <text evidence="10">The sequence shown here is derived from an EMBL/GenBank/DDBJ whole genome shotgun (WGS) entry which is preliminary data.</text>
</comment>
<dbReference type="GO" id="GO:0005737">
    <property type="term" value="C:cytoplasm"/>
    <property type="evidence" value="ECO:0007669"/>
    <property type="project" value="UniProtKB-SubCell"/>
</dbReference>
<keyword evidence="8" id="KW-0963">Cytoplasm</keyword>
<dbReference type="AlphaFoldDB" id="A0A919AJX3"/>
<comment type="subcellular location">
    <subcellularLocation>
        <location evidence="8">Cytoplasm</location>
    </subcellularLocation>
</comment>
<feature type="binding site" evidence="8">
    <location>
        <begin position="23"/>
        <end position="31"/>
    </location>
    <ligand>
        <name>ATP</name>
        <dbReference type="ChEBI" id="CHEBI:30616"/>
    </ligand>
</feature>
<comment type="similarity">
    <text evidence="1 8">Belongs to the cytidylate kinase family. Type 1 subfamily.</text>
</comment>
<dbReference type="SUPFAM" id="SSF52540">
    <property type="entry name" value="P-loop containing nucleoside triphosphate hydrolases"/>
    <property type="match status" value="1"/>
</dbReference>
<dbReference type="NCBIfam" id="TIGR00017">
    <property type="entry name" value="cmk"/>
    <property type="match status" value="1"/>
</dbReference>
<dbReference type="GO" id="GO:0036431">
    <property type="term" value="F:dCMP kinase activity"/>
    <property type="evidence" value="ECO:0007669"/>
    <property type="project" value="InterPro"/>
</dbReference>
<feature type="domain" description="Cytidylate kinase" evidence="9">
    <location>
        <begin position="19"/>
        <end position="217"/>
    </location>
</feature>
<name>A0A919AJX3_9PROT</name>
<dbReference type="Pfam" id="PF02224">
    <property type="entry name" value="Cytidylate_kin"/>
    <property type="match status" value="1"/>
</dbReference>
<keyword evidence="2 8" id="KW-0808">Transferase</keyword>
<dbReference type="GO" id="GO:0005524">
    <property type="term" value="F:ATP binding"/>
    <property type="evidence" value="ECO:0007669"/>
    <property type="project" value="UniProtKB-UniRule"/>
</dbReference>
<proteinExistence type="inferred from homology"/>
<dbReference type="HAMAP" id="MF_00238">
    <property type="entry name" value="Cytidyl_kinase_type1"/>
    <property type="match status" value="1"/>
</dbReference>
<dbReference type="InterPro" id="IPR003136">
    <property type="entry name" value="Cytidylate_kin"/>
</dbReference>
<evidence type="ECO:0000256" key="6">
    <source>
        <dbReference type="ARBA" id="ARBA00047615"/>
    </source>
</evidence>
<organism evidence="10 11">
    <name type="scientific">Kordiimonas sediminis</name>
    <dbReference type="NCBI Taxonomy" id="1735581"/>
    <lineage>
        <taxon>Bacteria</taxon>
        <taxon>Pseudomonadati</taxon>
        <taxon>Pseudomonadota</taxon>
        <taxon>Alphaproteobacteria</taxon>
        <taxon>Kordiimonadales</taxon>
        <taxon>Kordiimonadaceae</taxon>
        <taxon>Kordiimonas</taxon>
    </lineage>
</organism>
<evidence type="ECO:0000256" key="8">
    <source>
        <dbReference type="HAMAP-Rule" id="MF_00238"/>
    </source>
</evidence>
<dbReference type="CDD" id="cd02020">
    <property type="entry name" value="CMPK"/>
    <property type="match status" value="1"/>
</dbReference>
<sequence length="229" mass="24203">MISPYKGQDCLNRVIRVIIAIDGPAAAGKGTLARRLAREFNFAYLDTGSLYRAVGLSLLRAGVDPADEDAAVAASADLAPALLSDPALRDEATGGAASVVAAMPMVRSNLLEFQRNFAQHPPDDKAGAVLDGRDVGTVVCPDAPVKLFVTASPEERARRRTDELLAKGQAVDFGEILADVKARDARDSGRKDAPLKPAEDALLLDTTNLDIDAVFLRAKALVQKALASQ</sequence>
<evidence type="ECO:0000259" key="9">
    <source>
        <dbReference type="Pfam" id="PF02224"/>
    </source>
</evidence>
<evidence type="ECO:0000313" key="11">
    <source>
        <dbReference type="Proteomes" id="UP000630923"/>
    </source>
</evidence>
<dbReference type="EMBL" id="BNCI01000001">
    <property type="protein sequence ID" value="GHF13244.1"/>
    <property type="molecule type" value="Genomic_DNA"/>
</dbReference>
<keyword evidence="3 8" id="KW-0547">Nucleotide-binding</keyword>
<evidence type="ECO:0000256" key="7">
    <source>
        <dbReference type="ARBA" id="ARBA00048478"/>
    </source>
</evidence>
<dbReference type="Gene3D" id="3.40.50.300">
    <property type="entry name" value="P-loop containing nucleotide triphosphate hydrolases"/>
    <property type="match status" value="1"/>
</dbReference>
<dbReference type="Proteomes" id="UP000630923">
    <property type="component" value="Unassembled WGS sequence"/>
</dbReference>
<reference evidence="10" key="1">
    <citation type="journal article" date="2014" name="Int. J. Syst. Evol. Microbiol.">
        <title>Complete genome sequence of Corynebacterium casei LMG S-19264T (=DSM 44701T), isolated from a smear-ripened cheese.</title>
        <authorList>
            <consortium name="US DOE Joint Genome Institute (JGI-PGF)"/>
            <person name="Walter F."/>
            <person name="Albersmeier A."/>
            <person name="Kalinowski J."/>
            <person name="Ruckert C."/>
        </authorList>
    </citation>
    <scope>NUCLEOTIDE SEQUENCE</scope>
    <source>
        <strain evidence="10">KCTC 42590</strain>
    </source>
</reference>
<dbReference type="GO" id="GO:0006220">
    <property type="term" value="P:pyrimidine nucleotide metabolic process"/>
    <property type="evidence" value="ECO:0007669"/>
    <property type="project" value="UniProtKB-UniRule"/>
</dbReference>
<reference evidence="10" key="2">
    <citation type="submission" date="2020-09" db="EMBL/GenBank/DDBJ databases">
        <authorList>
            <person name="Sun Q."/>
            <person name="Kim S."/>
        </authorList>
    </citation>
    <scope>NUCLEOTIDE SEQUENCE</scope>
    <source>
        <strain evidence="10">KCTC 42590</strain>
    </source>
</reference>
<evidence type="ECO:0000256" key="3">
    <source>
        <dbReference type="ARBA" id="ARBA00022741"/>
    </source>
</evidence>
<protein>
    <recommendedName>
        <fullName evidence="8">Cytidylate kinase</fullName>
        <shortName evidence="8">CK</shortName>
        <ecNumber evidence="8">2.7.4.25</ecNumber>
    </recommendedName>
    <alternativeName>
        <fullName evidence="8">Cytidine monophosphate kinase</fullName>
        <shortName evidence="8">CMP kinase</shortName>
    </alternativeName>
</protein>
<accession>A0A919AJX3</accession>
<gene>
    <name evidence="8 10" type="primary">cmk</name>
    <name evidence="10" type="ORF">GCM10017044_04030</name>
</gene>
<keyword evidence="5 8" id="KW-0067">ATP-binding</keyword>
<keyword evidence="4 8" id="KW-0418">Kinase</keyword>
<evidence type="ECO:0000256" key="2">
    <source>
        <dbReference type="ARBA" id="ARBA00022679"/>
    </source>
</evidence>
<dbReference type="InterPro" id="IPR011994">
    <property type="entry name" value="Cytidylate_kinase_dom"/>
</dbReference>
<dbReference type="InterPro" id="IPR027417">
    <property type="entry name" value="P-loop_NTPase"/>
</dbReference>
<keyword evidence="11" id="KW-1185">Reference proteome</keyword>